<dbReference type="Proteomes" id="UP001066276">
    <property type="component" value="Chromosome 7"/>
</dbReference>
<dbReference type="AlphaFoldDB" id="A0AAV7PMN2"/>
<evidence type="ECO:0000313" key="1">
    <source>
        <dbReference type="EMBL" id="KAJ1127033.1"/>
    </source>
</evidence>
<accession>A0AAV7PMN2</accession>
<name>A0AAV7PMN2_PLEWA</name>
<comment type="caution">
    <text evidence="1">The sequence shown here is derived from an EMBL/GenBank/DDBJ whole genome shotgun (WGS) entry which is preliminary data.</text>
</comment>
<reference evidence="1" key="1">
    <citation type="journal article" date="2022" name="bioRxiv">
        <title>Sequencing and chromosome-scale assembly of the giantPleurodeles waltlgenome.</title>
        <authorList>
            <person name="Brown T."/>
            <person name="Elewa A."/>
            <person name="Iarovenko S."/>
            <person name="Subramanian E."/>
            <person name="Araus A.J."/>
            <person name="Petzold A."/>
            <person name="Susuki M."/>
            <person name="Suzuki K.-i.T."/>
            <person name="Hayashi T."/>
            <person name="Toyoda A."/>
            <person name="Oliveira C."/>
            <person name="Osipova E."/>
            <person name="Leigh N.D."/>
            <person name="Simon A."/>
            <person name="Yun M.H."/>
        </authorList>
    </citation>
    <scope>NUCLEOTIDE SEQUENCE</scope>
    <source>
        <strain evidence="1">20211129_DDA</strain>
        <tissue evidence="1">Liver</tissue>
    </source>
</reference>
<protein>
    <submittedName>
        <fullName evidence="1">Uncharacterized protein</fullName>
    </submittedName>
</protein>
<sequence length="162" mass="18559">MHVVKIIMRRTAFARELEFWDLLAFRHLAATVDPRPWQEAGCLTIADLHPGETFLTFEAARDTFGLNQGQFLTYATIQHITREIWPTHPEALPSRSCSRRSWNMVGGAHVISHIYKAMIADTPKTVLRARVAWEEDLSEPLGEEQWNAICALLRRGHLLCQI</sequence>
<organism evidence="1 2">
    <name type="scientific">Pleurodeles waltl</name>
    <name type="common">Iberian ribbed newt</name>
    <dbReference type="NCBI Taxonomy" id="8319"/>
    <lineage>
        <taxon>Eukaryota</taxon>
        <taxon>Metazoa</taxon>
        <taxon>Chordata</taxon>
        <taxon>Craniata</taxon>
        <taxon>Vertebrata</taxon>
        <taxon>Euteleostomi</taxon>
        <taxon>Amphibia</taxon>
        <taxon>Batrachia</taxon>
        <taxon>Caudata</taxon>
        <taxon>Salamandroidea</taxon>
        <taxon>Salamandridae</taxon>
        <taxon>Pleurodelinae</taxon>
        <taxon>Pleurodeles</taxon>
    </lineage>
</organism>
<proteinExistence type="predicted"/>
<dbReference type="EMBL" id="JANPWB010000011">
    <property type="protein sequence ID" value="KAJ1127033.1"/>
    <property type="molecule type" value="Genomic_DNA"/>
</dbReference>
<keyword evidence="2" id="KW-1185">Reference proteome</keyword>
<gene>
    <name evidence="1" type="ORF">NDU88_005439</name>
</gene>
<evidence type="ECO:0000313" key="2">
    <source>
        <dbReference type="Proteomes" id="UP001066276"/>
    </source>
</evidence>